<feature type="region of interest" description="Disordered" evidence="1">
    <location>
        <begin position="1"/>
        <end position="97"/>
    </location>
</feature>
<evidence type="ECO:0000256" key="1">
    <source>
        <dbReference type="SAM" id="MobiDB-lite"/>
    </source>
</evidence>
<organism evidence="2">
    <name type="scientific">Eucalyptus grandis</name>
    <name type="common">Flooded gum</name>
    <dbReference type="NCBI Taxonomy" id="71139"/>
    <lineage>
        <taxon>Eukaryota</taxon>
        <taxon>Viridiplantae</taxon>
        <taxon>Streptophyta</taxon>
        <taxon>Embryophyta</taxon>
        <taxon>Tracheophyta</taxon>
        <taxon>Spermatophyta</taxon>
        <taxon>Magnoliopsida</taxon>
        <taxon>eudicotyledons</taxon>
        <taxon>Gunneridae</taxon>
        <taxon>Pentapetalae</taxon>
        <taxon>rosids</taxon>
        <taxon>malvids</taxon>
        <taxon>Myrtales</taxon>
        <taxon>Myrtaceae</taxon>
        <taxon>Myrtoideae</taxon>
        <taxon>Eucalypteae</taxon>
        <taxon>Eucalyptus</taxon>
    </lineage>
</organism>
<sequence length="97" mass="11462">MRISPKSTENPSVQEKRRAEAEKQKSAKKKIAKMVDGQSVPRNQRSSTNQSSRRNRKTKPSPQHPPRKRLKEQNKWSKARKKEKKPRYPLHATQRQH</sequence>
<dbReference type="InParanoid" id="A0A059D4W3"/>
<feature type="compositionally biased region" description="Polar residues" evidence="1">
    <location>
        <begin position="1"/>
        <end position="13"/>
    </location>
</feature>
<evidence type="ECO:0000313" key="2">
    <source>
        <dbReference type="EMBL" id="KCW85637.1"/>
    </source>
</evidence>
<accession>A0A059D4W3</accession>
<feature type="compositionally biased region" description="Low complexity" evidence="1">
    <location>
        <begin position="42"/>
        <end position="52"/>
    </location>
</feature>
<protein>
    <submittedName>
        <fullName evidence="2">Uncharacterized protein</fullName>
    </submittedName>
</protein>
<reference evidence="2" key="1">
    <citation type="submission" date="2013-07" db="EMBL/GenBank/DDBJ databases">
        <title>The genome of Eucalyptus grandis.</title>
        <authorList>
            <person name="Schmutz J."/>
            <person name="Hayes R."/>
            <person name="Myburg A."/>
            <person name="Tuskan G."/>
            <person name="Grattapaglia D."/>
            <person name="Rokhsar D.S."/>
        </authorList>
    </citation>
    <scope>NUCLEOTIDE SEQUENCE</scope>
    <source>
        <tissue evidence="2">Leaf extractions</tissue>
    </source>
</reference>
<feature type="compositionally biased region" description="Basic residues" evidence="1">
    <location>
        <begin position="77"/>
        <end position="97"/>
    </location>
</feature>
<name>A0A059D4W3_EUCGR</name>
<feature type="compositionally biased region" description="Basic and acidic residues" evidence="1">
    <location>
        <begin position="14"/>
        <end position="25"/>
    </location>
</feature>
<dbReference type="Gramene" id="KCW85637">
    <property type="protein sequence ID" value="KCW85637"/>
    <property type="gene ID" value="EUGRSUZ_B02427"/>
</dbReference>
<dbReference type="AlphaFoldDB" id="A0A059D4W3"/>
<proteinExistence type="predicted"/>
<gene>
    <name evidence="2" type="ORF">EUGRSUZ_B02427</name>
</gene>
<dbReference type="EMBL" id="KK198754">
    <property type="protein sequence ID" value="KCW85637.1"/>
    <property type="molecule type" value="Genomic_DNA"/>
</dbReference>
<feature type="compositionally biased region" description="Basic residues" evidence="1">
    <location>
        <begin position="53"/>
        <end position="70"/>
    </location>
</feature>